<gene>
    <name evidence="5" type="ORF">DDE23_11205</name>
</gene>
<dbReference type="InterPro" id="IPR004046">
    <property type="entry name" value="GST_C"/>
</dbReference>
<dbReference type="PANTHER" id="PTHR44051">
    <property type="entry name" value="GLUTATHIONE S-TRANSFERASE-RELATED"/>
    <property type="match status" value="1"/>
</dbReference>
<dbReference type="SFLD" id="SFLDG01150">
    <property type="entry name" value="Main.1:_Beta-like"/>
    <property type="match status" value="1"/>
</dbReference>
<dbReference type="SUPFAM" id="SSF52833">
    <property type="entry name" value="Thioredoxin-like"/>
    <property type="match status" value="1"/>
</dbReference>
<sequence>MLTIWGRKDSSNVQVVMWAVAELGLPHIRHDVGHRFGGTDTPEFIAMNPNRLVPVLKDGDSIPLWESGAILRYLANRYAPESFWPADPLARADTDRWAEWAKINVSLVFSGSVFFPMMFHKPEVRNMAAVETAMKTLTQRFRVAEARLERHPYMMGADLTLADLHFGNLLYRYFTLDGITPDAPPAVRAYYDRLCARPAYAEHVMVPYDALRPAA</sequence>
<name>A0A2T7URL9_9RHOB</name>
<dbReference type="InterPro" id="IPR040079">
    <property type="entry name" value="Glutathione_S-Trfase"/>
</dbReference>
<dbReference type="PROSITE" id="PS50405">
    <property type="entry name" value="GST_CTER"/>
    <property type="match status" value="1"/>
</dbReference>
<dbReference type="PANTHER" id="PTHR44051:SF19">
    <property type="entry name" value="DISULFIDE-BOND OXIDOREDUCTASE YFCG"/>
    <property type="match status" value="1"/>
</dbReference>
<evidence type="ECO:0000259" key="4">
    <source>
        <dbReference type="PROSITE" id="PS50405"/>
    </source>
</evidence>
<protein>
    <submittedName>
        <fullName evidence="5">Glutathione S-transferase</fullName>
    </submittedName>
</protein>
<comment type="caution">
    <text evidence="5">The sequence shown here is derived from an EMBL/GenBank/DDBJ whole genome shotgun (WGS) entry which is preliminary data.</text>
</comment>
<evidence type="ECO:0000256" key="1">
    <source>
        <dbReference type="ARBA" id="ARBA00007409"/>
    </source>
</evidence>
<keyword evidence="2 5" id="KW-0808">Transferase</keyword>
<dbReference type="GO" id="GO:0016740">
    <property type="term" value="F:transferase activity"/>
    <property type="evidence" value="ECO:0007669"/>
    <property type="project" value="UniProtKB-KW"/>
</dbReference>
<dbReference type="OrthoDB" id="9810080at2"/>
<dbReference type="Pfam" id="PF00043">
    <property type="entry name" value="GST_C"/>
    <property type="match status" value="1"/>
</dbReference>
<feature type="domain" description="GST C-terminal" evidence="4">
    <location>
        <begin position="87"/>
        <end position="215"/>
    </location>
</feature>
<reference evidence="5 6" key="1">
    <citation type="journal article" date="2011" name="Syst. Appl. Microbiol.">
        <title>Defluviimonas denitrificans gen. nov., sp. nov., and Pararhodobacter aggregans gen. nov., sp. nov., non-phototrophic Rhodobacteraceae from the biofilter of a marine aquaculture.</title>
        <authorList>
            <person name="Foesel B.U."/>
            <person name="Drake H.L."/>
            <person name="Schramm A."/>
        </authorList>
    </citation>
    <scope>NUCLEOTIDE SEQUENCE [LARGE SCALE GENOMIC DNA]</scope>
    <source>
        <strain evidence="5 6">D1-19</strain>
    </source>
</reference>
<dbReference type="Gene3D" id="1.20.1050.10">
    <property type="match status" value="1"/>
</dbReference>
<accession>A0A2T7URL9</accession>
<dbReference type="CDD" id="cd03047">
    <property type="entry name" value="GST_N_2"/>
    <property type="match status" value="1"/>
</dbReference>
<dbReference type="Pfam" id="PF13409">
    <property type="entry name" value="GST_N_2"/>
    <property type="match status" value="1"/>
</dbReference>
<dbReference type="InterPro" id="IPR036249">
    <property type="entry name" value="Thioredoxin-like_sf"/>
</dbReference>
<evidence type="ECO:0000313" key="5">
    <source>
        <dbReference type="EMBL" id="PVE47405.1"/>
    </source>
</evidence>
<dbReference type="InterPro" id="IPR004045">
    <property type="entry name" value="Glutathione_S-Trfase_N"/>
</dbReference>
<dbReference type="SFLD" id="SFLDG00358">
    <property type="entry name" value="Main_(cytGST)"/>
    <property type="match status" value="1"/>
</dbReference>
<dbReference type="Gene3D" id="3.40.30.10">
    <property type="entry name" value="Glutaredoxin"/>
    <property type="match status" value="1"/>
</dbReference>
<keyword evidence="6" id="KW-1185">Reference proteome</keyword>
<dbReference type="Proteomes" id="UP000244810">
    <property type="component" value="Unassembled WGS sequence"/>
</dbReference>
<feature type="domain" description="GST N-terminal" evidence="3">
    <location>
        <begin position="1"/>
        <end position="82"/>
    </location>
</feature>
<dbReference type="SFLD" id="SFLDS00019">
    <property type="entry name" value="Glutathione_Transferase_(cytos"/>
    <property type="match status" value="1"/>
</dbReference>
<dbReference type="EMBL" id="QDDR01000005">
    <property type="protein sequence ID" value="PVE47405.1"/>
    <property type="molecule type" value="Genomic_DNA"/>
</dbReference>
<dbReference type="AlphaFoldDB" id="A0A2T7URL9"/>
<evidence type="ECO:0000259" key="3">
    <source>
        <dbReference type="PROSITE" id="PS50404"/>
    </source>
</evidence>
<dbReference type="RefSeq" id="WP_107753741.1">
    <property type="nucleotide sequence ID" value="NZ_QBKF01000010.1"/>
</dbReference>
<evidence type="ECO:0000313" key="6">
    <source>
        <dbReference type="Proteomes" id="UP000244810"/>
    </source>
</evidence>
<dbReference type="FunFam" id="3.40.30.10:FF:000039">
    <property type="entry name" value="Glutathione S-transferase domain"/>
    <property type="match status" value="1"/>
</dbReference>
<proteinExistence type="inferred from homology"/>
<dbReference type="SUPFAM" id="SSF47616">
    <property type="entry name" value="GST C-terminal domain-like"/>
    <property type="match status" value="1"/>
</dbReference>
<organism evidence="5 6">
    <name type="scientific">Pararhodobacter aggregans</name>
    <dbReference type="NCBI Taxonomy" id="404875"/>
    <lineage>
        <taxon>Bacteria</taxon>
        <taxon>Pseudomonadati</taxon>
        <taxon>Pseudomonadota</taxon>
        <taxon>Alphaproteobacteria</taxon>
        <taxon>Rhodobacterales</taxon>
        <taxon>Paracoccaceae</taxon>
        <taxon>Pararhodobacter</taxon>
    </lineage>
</organism>
<dbReference type="PROSITE" id="PS50404">
    <property type="entry name" value="GST_NTER"/>
    <property type="match status" value="1"/>
</dbReference>
<comment type="similarity">
    <text evidence="1">Belongs to the GST superfamily.</text>
</comment>
<dbReference type="InterPro" id="IPR036282">
    <property type="entry name" value="Glutathione-S-Trfase_C_sf"/>
</dbReference>
<dbReference type="InterPro" id="IPR010987">
    <property type="entry name" value="Glutathione-S-Trfase_C-like"/>
</dbReference>
<evidence type="ECO:0000256" key="2">
    <source>
        <dbReference type="ARBA" id="ARBA00022679"/>
    </source>
</evidence>